<feature type="coiled-coil region" evidence="1">
    <location>
        <begin position="5"/>
        <end position="39"/>
    </location>
</feature>
<sequence length="130" mass="15011">MPSIELTKDEEIKVLQERLQKARKENEQLQHQVNALQSSSQDDLQRAIVIEQLARAHCHLQNIYLRDRDPEKHSQPDLSQVCEWLVSLETALGEDVYAVVLAKSYKLEVKKYGYKVLRHSGATTTASYNY</sequence>
<name>A0A139H2K4_9PEZI</name>
<evidence type="ECO:0000313" key="2">
    <source>
        <dbReference type="EMBL" id="KXS96599.1"/>
    </source>
</evidence>
<accession>A0A139H2K4</accession>
<dbReference type="EMBL" id="LFZN01000170">
    <property type="protein sequence ID" value="KXS96599.1"/>
    <property type="molecule type" value="Genomic_DNA"/>
</dbReference>
<evidence type="ECO:0000313" key="3">
    <source>
        <dbReference type="Proteomes" id="UP000070133"/>
    </source>
</evidence>
<gene>
    <name evidence="2" type="ORF">AC578_11139</name>
</gene>
<keyword evidence="3" id="KW-1185">Reference proteome</keyword>
<proteinExistence type="predicted"/>
<reference evidence="2 3" key="1">
    <citation type="submission" date="2015-07" db="EMBL/GenBank/DDBJ databases">
        <title>Comparative genomics of the Sigatoka disease complex on banana suggests a link between parallel evolutionary changes in Pseudocercospora fijiensis and Pseudocercospora eumusae and increased virulence on the banana host.</title>
        <authorList>
            <person name="Chang T.-C."/>
            <person name="Salvucci A."/>
            <person name="Crous P.W."/>
            <person name="Stergiopoulos I."/>
        </authorList>
    </citation>
    <scope>NUCLEOTIDE SEQUENCE [LARGE SCALE GENOMIC DNA]</scope>
    <source>
        <strain evidence="2 3">CBS 114824</strain>
    </source>
</reference>
<dbReference type="AlphaFoldDB" id="A0A139H2K4"/>
<comment type="caution">
    <text evidence="2">The sequence shown here is derived from an EMBL/GenBank/DDBJ whole genome shotgun (WGS) entry which is preliminary data.</text>
</comment>
<dbReference type="Proteomes" id="UP000070133">
    <property type="component" value="Unassembled WGS sequence"/>
</dbReference>
<evidence type="ECO:0000256" key="1">
    <source>
        <dbReference type="SAM" id="Coils"/>
    </source>
</evidence>
<dbReference type="OrthoDB" id="10476342at2759"/>
<protein>
    <submittedName>
        <fullName evidence="2">Uncharacterized protein</fullName>
    </submittedName>
</protein>
<organism evidence="2 3">
    <name type="scientific">Pseudocercospora eumusae</name>
    <dbReference type="NCBI Taxonomy" id="321146"/>
    <lineage>
        <taxon>Eukaryota</taxon>
        <taxon>Fungi</taxon>
        <taxon>Dikarya</taxon>
        <taxon>Ascomycota</taxon>
        <taxon>Pezizomycotina</taxon>
        <taxon>Dothideomycetes</taxon>
        <taxon>Dothideomycetidae</taxon>
        <taxon>Mycosphaerellales</taxon>
        <taxon>Mycosphaerellaceae</taxon>
        <taxon>Pseudocercospora</taxon>
    </lineage>
</organism>
<keyword evidence="1" id="KW-0175">Coiled coil</keyword>